<evidence type="ECO:0000313" key="11">
    <source>
        <dbReference type="Proteomes" id="UP000597656"/>
    </source>
</evidence>
<dbReference type="EMBL" id="BMNC01000028">
    <property type="protein sequence ID" value="GGN28742.1"/>
    <property type="molecule type" value="Genomic_DNA"/>
</dbReference>
<dbReference type="InterPro" id="IPR050131">
    <property type="entry name" value="Peptidase_S8_subtilisin-like"/>
</dbReference>
<evidence type="ECO:0008006" key="12">
    <source>
        <dbReference type="Google" id="ProtNLM"/>
    </source>
</evidence>
<dbReference type="PROSITE" id="PS00138">
    <property type="entry name" value="SUBTILASE_SER"/>
    <property type="match status" value="1"/>
</dbReference>
<keyword evidence="11" id="KW-1185">Reference proteome</keyword>
<keyword evidence="3 5" id="KW-0378">Hydrolase</keyword>
<dbReference type="Pfam" id="PF05922">
    <property type="entry name" value="Inhibitor_I9"/>
    <property type="match status" value="1"/>
</dbReference>
<gene>
    <name evidence="10" type="ORF">GCM10011609_85180</name>
</gene>
<dbReference type="Gene3D" id="3.40.50.200">
    <property type="entry name" value="Peptidase S8/S53 domain"/>
    <property type="match status" value="1"/>
</dbReference>
<dbReference type="InterPro" id="IPR022398">
    <property type="entry name" value="Peptidase_S8_His-AS"/>
</dbReference>
<dbReference type="PRINTS" id="PR00723">
    <property type="entry name" value="SUBTILISIN"/>
</dbReference>
<evidence type="ECO:0000256" key="6">
    <source>
        <dbReference type="RuleBase" id="RU003355"/>
    </source>
</evidence>
<accession>A0ABQ2IS43</accession>
<feature type="active site" description="Charge relay system" evidence="5">
    <location>
        <position position="348"/>
    </location>
</feature>
<keyword evidence="4 5" id="KW-0720">Serine protease</keyword>
<name>A0ABQ2IS43_9PSEU</name>
<dbReference type="InterPro" id="IPR036852">
    <property type="entry name" value="Peptidase_S8/S53_dom_sf"/>
</dbReference>
<dbReference type="CDD" id="cd04077">
    <property type="entry name" value="Peptidases_S8_PCSK9_ProteinaseK_like"/>
    <property type="match status" value="1"/>
</dbReference>
<evidence type="ECO:0000259" key="9">
    <source>
        <dbReference type="Pfam" id="PF05922"/>
    </source>
</evidence>
<feature type="active site" description="Charge relay system" evidence="5">
    <location>
        <position position="157"/>
    </location>
</feature>
<keyword evidence="2 5" id="KW-0645">Protease</keyword>
<comment type="caution">
    <text evidence="10">The sequence shown here is derived from an EMBL/GenBank/DDBJ whole genome shotgun (WGS) entry which is preliminary data.</text>
</comment>
<dbReference type="Pfam" id="PF00082">
    <property type="entry name" value="Peptidase_S8"/>
    <property type="match status" value="1"/>
</dbReference>
<dbReference type="InterPro" id="IPR015500">
    <property type="entry name" value="Peptidase_S8_subtilisin-rel"/>
</dbReference>
<dbReference type="Proteomes" id="UP000597656">
    <property type="component" value="Unassembled WGS sequence"/>
</dbReference>
<organism evidence="10 11">
    <name type="scientific">Lentzea pudingi</name>
    <dbReference type="NCBI Taxonomy" id="1789439"/>
    <lineage>
        <taxon>Bacteria</taxon>
        <taxon>Bacillati</taxon>
        <taxon>Actinomycetota</taxon>
        <taxon>Actinomycetes</taxon>
        <taxon>Pseudonocardiales</taxon>
        <taxon>Pseudonocardiaceae</taxon>
        <taxon>Lentzea</taxon>
    </lineage>
</organism>
<keyword evidence="7" id="KW-0732">Signal</keyword>
<evidence type="ECO:0000256" key="5">
    <source>
        <dbReference type="PROSITE-ProRule" id="PRU01240"/>
    </source>
</evidence>
<comment type="similarity">
    <text evidence="1 5 6">Belongs to the peptidase S8 family.</text>
</comment>
<feature type="chain" id="PRO_5047517980" description="Peptidase inhibitor I9" evidence="7">
    <location>
        <begin position="25"/>
        <end position="405"/>
    </location>
</feature>
<evidence type="ECO:0000313" key="10">
    <source>
        <dbReference type="EMBL" id="GGN28742.1"/>
    </source>
</evidence>
<evidence type="ECO:0000256" key="1">
    <source>
        <dbReference type="ARBA" id="ARBA00011073"/>
    </source>
</evidence>
<evidence type="ECO:0000256" key="7">
    <source>
        <dbReference type="SAM" id="SignalP"/>
    </source>
</evidence>
<feature type="domain" description="Inhibitor I9" evidence="9">
    <location>
        <begin position="68"/>
        <end position="116"/>
    </location>
</feature>
<evidence type="ECO:0000256" key="4">
    <source>
        <dbReference type="ARBA" id="ARBA00022825"/>
    </source>
</evidence>
<protein>
    <recommendedName>
        <fullName evidence="12">Peptidase inhibitor I9</fullName>
    </recommendedName>
</protein>
<dbReference type="Gene3D" id="3.30.70.80">
    <property type="entry name" value="Peptidase S8 propeptide/proteinase inhibitor I9"/>
    <property type="match status" value="1"/>
</dbReference>
<dbReference type="InterPro" id="IPR000209">
    <property type="entry name" value="Peptidase_S8/S53_dom"/>
</dbReference>
<dbReference type="PROSITE" id="PS00137">
    <property type="entry name" value="SUBTILASE_HIS"/>
    <property type="match status" value="1"/>
</dbReference>
<feature type="signal peptide" evidence="7">
    <location>
        <begin position="1"/>
        <end position="24"/>
    </location>
</feature>
<dbReference type="PROSITE" id="PS00136">
    <property type="entry name" value="SUBTILASE_ASP"/>
    <property type="match status" value="1"/>
</dbReference>
<dbReference type="SUPFAM" id="SSF52743">
    <property type="entry name" value="Subtilisin-like"/>
    <property type="match status" value="1"/>
</dbReference>
<dbReference type="PROSITE" id="PS51892">
    <property type="entry name" value="SUBTILASE"/>
    <property type="match status" value="1"/>
</dbReference>
<dbReference type="SUPFAM" id="SSF54897">
    <property type="entry name" value="Protease propeptides/inhibitors"/>
    <property type="match status" value="1"/>
</dbReference>
<feature type="domain" description="Peptidase S8/S53" evidence="8">
    <location>
        <begin position="148"/>
        <end position="386"/>
    </location>
</feature>
<evidence type="ECO:0000259" key="8">
    <source>
        <dbReference type="Pfam" id="PF00082"/>
    </source>
</evidence>
<dbReference type="InterPro" id="IPR010259">
    <property type="entry name" value="S8pro/Inhibitor_I9"/>
</dbReference>
<dbReference type="PANTHER" id="PTHR43806:SF11">
    <property type="entry name" value="CEREVISIN-RELATED"/>
    <property type="match status" value="1"/>
</dbReference>
<dbReference type="InterPro" id="IPR023828">
    <property type="entry name" value="Peptidase_S8_Ser-AS"/>
</dbReference>
<dbReference type="InterPro" id="IPR023827">
    <property type="entry name" value="Peptidase_S8_Asp-AS"/>
</dbReference>
<feature type="active site" description="Charge relay system" evidence="5">
    <location>
        <position position="190"/>
    </location>
</feature>
<reference evidence="11" key="1">
    <citation type="journal article" date="2019" name="Int. J. Syst. Evol. Microbiol.">
        <title>The Global Catalogue of Microorganisms (GCM) 10K type strain sequencing project: providing services to taxonomists for standard genome sequencing and annotation.</title>
        <authorList>
            <consortium name="The Broad Institute Genomics Platform"/>
            <consortium name="The Broad Institute Genome Sequencing Center for Infectious Disease"/>
            <person name="Wu L."/>
            <person name="Ma J."/>
        </authorList>
    </citation>
    <scope>NUCLEOTIDE SEQUENCE [LARGE SCALE GENOMIC DNA]</scope>
    <source>
        <strain evidence="11">CGMCC 4.7319</strain>
    </source>
</reference>
<evidence type="ECO:0000256" key="3">
    <source>
        <dbReference type="ARBA" id="ARBA00022801"/>
    </source>
</evidence>
<dbReference type="InterPro" id="IPR037045">
    <property type="entry name" value="S8pro/Inhibitor_I9_sf"/>
</dbReference>
<sequence>MRDSSKFRTKGLAGALLAAGLTVAMTTTLVEMAAAAEGDIQGTGIENPLNDSYIVVLKEPSEFSFATLSSKYQATVKHTYSSALHGFSATMSRSQARRMAADPSVSYVQQDAEVKISESQTPTPSWGLDRIDQAALPLNDSYSYPNEGEGVTAYVLDTGIRNSHSDFGGRARSGWDTVDNDNDASDCNGHGSHVAGTLGGTKYGVAKKVNLVGVRVLGCQGVGSWASIIAGVDWVTRNAVKPAVANMSLGQLASSGNDALDQAVRNSINSGVTYGLAAGNEESGLGRACSWSPARTAEGITVGSTTATDRKAPSSNLGPCLDLFAPGENITSVWHSDDNATRTISGTSMATPHVVGAAALYLADNPTATPQQIRDAIVNSATNDAVQSSHLAGSPNKLLRIVSPR</sequence>
<dbReference type="InterPro" id="IPR034193">
    <property type="entry name" value="PCSK9_ProteinaseK-like"/>
</dbReference>
<evidence type="ECO:0000256" key="2">
    <source>
        <dbReference type="ARBA" id="ARBA00022670"/>
    </source>
</evidence>
<dbReference type="PANTHER" id="PTHR43806">
    <property type="entry name" value="PEPTIDASE S8"/>
    <property type="match status" value="1"/>
</dbReference>
<proteinExistence type="inferred from homology"/>